<evidence type="ECO:0000313" key="1">
    <source>
        <dbReference type="EMBL" id="SUE33567.1"/>
    </source>
</evidence>
<reference evidence="1 2" key="1">
    <citation type="submission" date="2018-06" db="EMBL/GenBank/DDBJ databases">
        <authorList>
            <consortium name="Pathogen Informatics"/>
            <person name="Doyle S."/>
        </authorList>
    </citation>
    <scope>NUCLEOTIDE SEQUENCE [LARGE SCALE GENOMIC DNA]</scope>
    <source>
        <strain evidence="1 2">NCTC11190</strain>
    </source>
</reference>
<dbReference type="STRING" id="880526.GCA_000427365_00670"/>
<organism evidence="1 2">
    <name type="scientific">Rikenella microfusus</name>
    <dbReference type="NCBI Taxonomy" id="28139"/>
    <lineage>
        <taxon>Bacteria</taxon>
        <taxon>Pseudomonadati</taxon>
        <taxon>Bacteroidota</taxon>
        <taxon>Bacteroidia</taxon>
        <taxon>Bacteroidales</taxon>
        <taxon>Rikenellaceae</taxon>
        <taxon>Rikenella</taxon>
    </lineage>
</organism>
<evidence type="ECO:0000313" key="2">
    <source>
        <dbReference type="Proteomes" id="UP000255233"/>
    </source>
</evidence>
<dbReference type="RefSeq" id="WP_027290453.1">
    <property type="nucleotide sequence ID" value="NZ_UGVL01000001.1"/>
</dbReference>
<evidence type="ECO:0008006" key="3">
    <source>
        <dbReference type="Google" id="ProtNLM"/>
    </source>
</evidence>
<protein>
    <recommendedName>
        <fullName evidence="3">6-bladed beta-propeller</fullName>
    </recommendedName>
</protein>
<sequence length="329" mass="37915">MDTLRIDSLATSFNGLTAVGRRGVYFLDELFCWLYRLDAAGKPQTRLLGQGRSNREVPVKRIDGYAVSPDGEHCLVGSTHDIYLFDSAGYRLRFLNLKPADERQDELPAWERFEVYSLCYDNLIVRFNGNRMFLNVMAADEIFNLSAPDYSRRAHILMEVDALTGEVQAYLGHYSPTIGEMTAFWGVHYDITPRGEFFVGYEADSLIYVYDENFKALRSFGRAGREMRTAYRTLEQGPQYKRTAREERREKGFYTSLRWVGDRLLRTYCRGGDAPTDGLQIYDGTTLIADVDVPKGMKIAGYIEPYYYSQIVTDDENETLTLYRFKLDK</sequence>
<dbReference type="AlphaFoldDB" id="A0A379MRU2"/>
<dbReference type="OrthoDB" id="1007219at2"/>
<accession>A0A379MRU2</accession>
<keyword evidence="2" id="KW-1185">Reference proteome</keyword>
<proteinExistence type="predicted"/>
<name>A0A379MRU2_9BACT</name>
<gene>
    <name evidence="1" type="ORF">NCTC11190_00776</name>
</gene>
<dbReference type="SUPFAM" id="SSF75011">
    <property type="entry name" value="3-carboxy-cis,cis-mucoante lactonizing enzyme"/>
    <property type="match status" value="1"/>
</dbReference>
<dbReference type="Proteomes" id="UP000255233">
    <property type="component" value="Unassembled WGS sequence"/>
</dbReference>
<dbReference type="EMBL" id="UGVL01000001">
    <property type="protein sequence ID" value="SUE33567.1"/>
    <property type="molecule type" value="Genomic_DNA"/>
</dbReference>